<dbReference type="EMBL" id="REGN01001364">
    <property type="protein sequence ID" value="RNA35204.1"/>
    <property type="molecule type" value="Genomic_DNA"/>
</dbReference>
<evidence type="ECO:0000313" key="1">
    <source>
        <dbReference type="EMBL" id="RNA35204.1"/>
    </source>
</evidence>
<keyword evidence="2" id="KW-1185">Reference proteome</keyword>
<sequence length="111" mass="13453">MRKKYLSFFYFNLINPTLIKKRENVHKEINNQYHQEKTTSSACTINTGKIFAKKFGIFNLNDILKKYKINITTIFDDILKAWKTCSDYFNCFTKKKLLFIKIEEFRKKKNY</sequence>
<dbReference type="AlphaFoldDB" id="A0A3M7SH61"/>
<accession>A0A3M7SH61</accession>
<dbReference type="Proteomes" id="UP000276133">
    <property type="component" value="Unassembled WGS sequence"/>
</dbReference>
<proteinExistence type="predicted"/>
<reference evidence="1 2" key="1">
    <citation type="journal article" date="2018" name="Sci. Rep.">
        <title>Genomic signatures of local adaptation to the degree of environmental predictability in rotifers.</title>
        <authorList>
            <person name="Franch-Gras L."/>
            <person name="Hahn C."/>
            <person name="Garcia-Roger E.M."/>
            <person name="Carmona M.J."/>
            <person name="Serra M."/>
            <person name="Gomez A."/>
        </authorList>
    </citation>
    <scope>NUCLEOTIDE SEQUENCE [LARGE SCALE GENOMIC DNA]</scope>
    <source>
        <strain evidence="1">HYR1</strain>
    </source>
</reference>
<comment type="caution">
    <text evidence="1">The sequence shown here is derived from an EMBL/GenBank/DDBJ whole genome shotgun (WGS) entry which is preliminary data.</text>
</comment>
<gene>
    <name evidence="1" type="ORF">BpHYR1_034866</name>
</gene>
<organism evidence="1 2">
    <name type="scientific">Brachionus plicatilis</name>
    <name type="common">Marine rotifer</name>
    <name type="synonym">Brachionus muelleri</name>
    <dbReference type="NCBI Taxonomy" id="10195"/>
    <lineage>
        <taxon>Eukaryota</taxon>
        <taxon>Metazoa</taxon>
        <taxon>Spiralia</taxon>
        <taxon>Gnathifera</taxon>
        <taxon>Rotifera</taxon>
        <taxon>Eurotatoria</taxon>
        <taxon>Monogononta</taxon>
        <taxon>Pseudotrocha</taxon>
        <taxon>Ploima</taxon>
        <taxon>Brachionidae</taxon>
        <taxon>Brachionus</taxon>
    </lineage>
</organism>
<evidence type="ECO:0000313" key="2">
    <source>
        <dbReference type="Proteomes" id="UP000276133"/>
    </source>
</evidence>
<name>A0A3M7SH61_BRAPC</name>
<protein>
    <submittedName>
        <fullName evidence="1">Uncharacterized protein</fullName>
    </submittedName>
</protein>